<dbReference type="Proteomes" id="UP001151760">
    <property type="component" value="Unassembled WGS sequence"/>
</dbReference>
<name>A0ABQ5APN3_9ASTR</name>
<dbReference type="EMBL" id="BQNB010012499">
    <property type="protein sequence ID" value="GJT04298.1"/>
    <property type="molecule type" value="Genomic_DNA"/>
</dbReference>
<keyword evidence="1" id="KW-0175">Coiled coil</keyword>
<comment type="caution">
    <text evidence="3">The sequence shown here is derived from an EMBL/GenBank/DDBJ whole genome shotgun (WGS) entry which is preliminary data.</text>
</comment>
<evidence type="ECO:0000313" key="4">
    <source>
        <dbReference type="Proteomes" id="UP001151760"/>
    </source>
</evidence>
<evidence type="ECO:0000256" key="2">
    <source>
        <dbReference type="SAM" id="MobiDB-lite"/>
    </source>
</evidence>
<proteinExistence type="predicted"/>
<organism evidence="3 4">
    <name type="scientific">Tanacetum coccineum</name>
    <dbReference type="NCBI Taxonomy" id="301880"/>
    <lineage>
        <taxon>Eukaryota</taxon>
        <taxon>Viridiplantae</taxon>
        <taxon>Streptophyta</taxon>
        <taxon>Embryophyta</taxon>
        <taxon>Tracheophyta</taxon>
        <taxon>Spermatophyta</taxon>
        <taxon>Magnoliopsida</taxon>
        <taxon>eudicotyledons</taxon>
        <taxon>Gunneridae</taxon>
        <taxon>Pentapetalae</taxon>
        <taxon>asterids</taxon>
        <taxon>campanulids</taxon>
        <taxon>Asterales</taxon>
        <taxon>Asteraceae</taxon>
        <taxon>Asteroideae</taxon>
        <taxon>Anthemideae</taxon>
        <taxon>Anthemidinae</taxon>
        <taxon>Tanacetum</taxon>
    </lineage>
</organism>
<reference evidence="3" key="2">
    <citation type="submission" date="2022-01" db="EMBL/GenBank/DDBJ databases">
        <authorList>
            <person name="Yamashiro T."/>
            <person name="Shiraishi A."/>
            <person name="Satake H."/>
            <person name="Nakayama K."/>
        </authorList>
    </citation>
    <scope>NUCLEOTIDE SEQUENCE</scope>
</reference>
<feature type="region of interest" description="Disordered" evidence="2">
    <location>
        <begin position="369"/>
        <end position="391"/>
    </location>
</feature>
<evidence type="ECO:0000313" key="3">
    <source>
        <dbReference type="EMBL" id="GJT04298.1"/>
    </source>
</evidence>
<keyword evidence="4" id="KW-1185">Reference proteome</keyword>
<sequence>MSAITDIKCVLSQKAFDAFCEKFHIPEETHPALPIVPTVGLFRCFYVNSKKSGWISFSKRSDNAPVCYTKPLDSLKNWNNHFFWVDDFACPVSFPWHTARHVTRDPAPTSANFNAQDYATLVAHPSPFRKFPEEFLCFVGLSRHYTLDEDKMDLLAFIHTPDPTKVKVVERERTTVGCMVPLLPVTPDLEASVDRLFDEGGSGDQMKQRVSVAKMSKEKENLVADAGGSSHPPKKLRDDHGTPSGPSVAGKSRSVVYRLLARAVLNAEVRGEAIPTLPFVTSFVFATPERKDRDHTDSVTRLNLRTVGSSQRFVISLDSSYSTNVAEAEVDSLIRSSVPVMMTVTTVTPTVDSVAVAKEKPVEPSLFAAASSSAGGTDPNPGGFSDHTVSVTNGSHLDDGRVCREKVDEFTPLKLFASVHGMKHDQLFTEFNVRAARQMSLSAEVRMRAEYNIKEKRRLKSVDEMKALKERNTTLEREKNDLDIKVTDLAASVAVREREVADLDALVHELEVSSSGLQEKVAVYEDYMGQLEKFQDDRMKEGIELAISKCLNSPEYLSALGAAIGKAIEKVMQDGLSARITHGTEVVVGATALSLALDVSNIRVRKIRENIANQRSALRDVFVPLSEPFSAEVLMGMEGTSNTMDATVNTTMALSTTIASAGTVVPISVDDYDVIGMDDQAVADENAARNAEPFPNVNDAELNIPQRFAKIFGLGRM</sequence>
<gene>
    <name evidence="3" type="ORF">Tco_0838760</name>
</gene>
<protein>
    <recommendedName>
        <fullName evidence="5">Transposase (Putative), gypsy type</fullName>
    </recommendedName>
</protein>
<feature type="coiled-coil region" evidence="1">
    <location>
        <begin position="458"/>
        <end position="485"/>
    </location>
</feature>
<accession>A0ABQ5APN3</accession>
<feature type="region of interest" description="Disordered" evidence="2">
    <location>
        <begin position="220"/>
        <end position="249"/>
    </location>
</feature>
<evidence type="ECO:0000256" key="1">
    <source>
        <dbReference type="SAM" id="Coils"/>
    </source>
</evidence>
<reference evidence="3" key="1">
    <citation type="journal article" date="2022" name="Int. J. Mol. Sci.">
        <title>Draft Genome of Tanacetum Coccineum: Genomic Comparison of Closely Related Tanacetum-Family Plants.</title>
        <authorList>
            <person name="Yamashiro T."/>
            <person name="Shiraishi A."/>
            <person name="Nakayama K."/>
            <person name="Satake H."/>
        </authorList>
    </citation>
    <scope>NUCLEOTIDE SEQUENCE</scope>
</reference>
<evidence type="ECO:0008006" key="5">
    <source>
        <dbReference type="Google" id="ProtNLM"/>
    </source>
</evidence>